<keyword evidence="12" id="KW-0479">Metal-binding</keyword>
<comment type="catalytic activity">
    <reaction evidence="9">
        <text>N(6)-acetyl-L-lysyl-[histone] + H2O = L-lysyl-[histone] + acetate</text>
        <dbReference type="Rhea" id="RHEA:58196"/>
        <dbReference type="Rhea" id="RHEA-COMP:9845"/>
        <dbReference type="Rhea" id="RHEA-COMP:11338"/>
        <dbReference type="ChEBI" id="CHEBI:15377"/>
        <dbReference type="ChEBI" id="CHEBI:29969"/>
        <dbReference type="ChEBI" id="CHEBI:30089"/>
        <dbReference type="ChEBI" id="CHEBI:61930"/>
        <dbReference type="EC" id="3.5.1.98"/>
    </reaction>
</comment>
<evidence type="ECO:0000256" key="2">
    <source>
        <dbReference type="ARBA" id="ARBA00012111"/>
    </source>
</evidence>
<feature type="region of interest" description="Disordered" evidence="13">
    <location>
        <begin position="430"/>
        <end position="450"/>
    </location>
</feature>
<evidence type="ECO:0000256" key="8">
    <source>
        <dbReference type="ARBA" id="ARBA00061569"/>
    </source>
</evidence>
<keyword evidence="16" id="KW-1185">Reference proteome</keyword>
<dbReference type="PIRSF" id="PIRSF037913">
    <property type="entry name" value="His_deacetylse_1"/>
    <property type="match status" value="1"/>
</dbReference>
<organism evidence="15 16">
    <name type="scientific">Wickerhamomyces pijperi</name>
    <name type="common">Yeast</name>
    <name type="synonym">Pichia pijperi</name>
    <dbReference type="NCBI Taxonomy" id="599730"/>
    <lineage>
        <taxon>Eukaryota</taxon>
        <taxon>Fungi</taxon>
        <taxon>Dikarya</taxon>
        <taxon>Ascomycota</taxon>
        <taxon>Saccharomycotina</taxon>
        <taxon>Saccharomycetes</taxon>
        <taxon>Phaffomycetales</taxon>
        <taxon>Wickerhamomycetaceae</taxon>
        <taxon>Wickerhamomyces</taxon>
    </lineage>
</organism>
<dbReference type="PRINTS" id="PR01270">
    <property type="entry name" value="HDASUPER"/>
</dbReference>
<feature type="region of interest" description="Disordered" evidence="13">
    <location>
        <begin position="405"/>
        <end position="424"/>
    </location>
</feature>
<dbReference type="InterPro" id="IPR023801">
    <property type="entry name" value="His_deacetylse_dom"/>
</dbReference>
<evidence type="ECO:0000256" key="5">
    <source>
        <dbReference type="ARBA" id="ARBA00023015"/>
    </source>
</evidence>
<proteinExistence type="inferred from homology"/>
<evidence type="ECO:0000256" key="4">
    <source>
        <dbReference type="ARBA" id="ARBA00022853"/>
    </source>
</evidence>
<dbReference type="GO" id="GO:0141221">
    <property type="term" value="F:histone deacetylase activity, hydrolytic mechanism"/>
    <property type="evidence" value="ECO:0007669"/>
    <property type="project" value="UniProtKB-EC"/>
</dbReference>
<dbReference type="Proteomes" id="UP000774326">
    <property type="component" value="Unassembled WGS sequence"/>
</dbReference>
<dbReference type="GO" id="GO:0046872">
    <property type="term" value="F:metal ion binding"/>
    <property type="evidence" value="ECO:0007669"/>
    <property type="project" value="UniProtKB-KW"/>
</dbReference>
<feature type="active site" description="Proton acceptor" evidence="10">
    <location>
        <position position="164"/>
    </location>
</feature>
<evidence type="ECO:0000256" key="12">
    <source>
        <dbReference type="PIRSR" id="PIRSR037913-3"/>
    </source>
</evidence>
<dbReference type="AlphaFoldDB" id="A0A9P8QB90"/>
<feature type="compositionally biased region" description="Basic and acidic residues" evidence="13">
    <location>
        <begin position="430"/>
        <end position="444"/>
    </location>
</feature>
<feature type="binding site" evidence="12">
    <location>
        <position position="201"/>
    </location>
    <ligand>
        <name>a divalent metal cation</name>
        <dbReference type="ChEBI" id="CHEBI:60240"/>
    </ligand>
</feature>
<evidence type="ECO:0000256" key="1">
    <source>
        <dbReference type="ARBA" id="ARBA00004123"/>
    </source>
</evidence>
<feature type="binding site" evidence="11">
    <location>
        <position position="172"/>
    </location>
    <ligand>
        <name>substrate</name>
    </ligand>
</feature>
<dbReference type="PANTHER" id="PTHR10625:SF36">
    <property type="entry name" value="HISTONE DEACETYLASE 3"/>
    <property type="match status" value="1"/>
</dbReference>
<protein>
    <recommendedName>
        <fullName evidence="2 9">Histone deacetylase</fullName>
        <ecNumber evidence="2 9">3.5.1.98</ecNumber>
    </recommendedName>
</protein>
<keyword evidence="4 9" id="KW-0156">Chromatin regulator</keyword>
<name>A0A9P8QB90_WICPI</name>
<keyword evidence="7 9" id="KW-0539">Nucleus</keyword>
<dbReference type="EMBL" id="JAEUBG010000861">
    <property type="protein sequence ID" value="KAH3687373.1"/>
    <property type="molecule type" value="Genomic_DNA"/>
</dbReference>
<evidence type="ECO:0000256" key="10">
    <source>
        <dbReference type="PIRSR" id="PIRSR037913-1"/>
    </source>
</evidence>
<dbReference type="FunFam" id="3.40.800.20:FF:000007">
    <property type="entry name" value="Histone deacetylase"/>
    <property type="match status" value="1"/>
</dbReference>
<dbReference type="OrthoDB" id="1918432at2759"/>
<dbReference type="InterPro" id="IPR023696">
    <property type="entry name" value="Ureohydrolase_dom_sf"/>
</dbReference>
<keyword evidence="3 9" id="KW-0378">Hydrolase</keyword>
<comment type="caution">
    <text evidence="15">The sequence shown here is derived from an EMBL/GenBank/DDBJ whole genome shotgun (WGS) entry which is preliminary data.</text>
</comment>
<evidence type="ECO:0000256" key="7">
    <source>
        <dbReference type="ARBA" id="ARBA00023242"/>
    </source>
</evidence>
<evidence type="ECO:0000256" key="9">
    <source>
        <dbReference type="PIRNR" id="PIRNR037913"/>
    </source>
</evidence>
<evidence type="ECO:0000313" key="16">
    <source>
        <dbReference type="Proteomes" id="UP000774326"/>
    </source>
</evidence>
<reference evidence="15" key="2">
    <citation type="submission" date="2021-01" db="EMBL/GenBank/DDBJ databases">
        <authorList>
            <person name="Schikora-Tamarit M.A."/>
        </authorList>
    </citation>
    <scope>NUCLEOTIDE SEQUENCE</scope>
    <source>
        <strain evidence="15">CBS2887</strain>
    </source>
</reference>
<evidence type="ECO:0000259" key="14">
    <source>
        <dbReference type="Pfam" id="PF00850"/>
    </source>
</evidence>
<dbReference type="PANTHER" id="PTHR10625">
    <property type="entry name" value="HISTONE DEACETYLASE HDAC1-RELATED"/>
    <property type="match status" value="1"/>
</dbReference>
<evidence type="ECO:0000256" key="6">
    <source>
        <dbReference type="ARBA" id="ARBA00023163"/>
    </source>
</evidence>
<dbReference type="GO" id="GO:0010557">
    <property type="term" value="P:positive regulation of macromolecule biosynthetic process"/>
    <property type="evidence" value="ECO:0007669"/>
    <property type="project" value="UniProtKB-ARBA"/>
</dbReference>
<evidence type="ECO:0000256" key="13">
    <source>
        <dbReference type="SAM" id="MobiDB-lite"/>
    </source>
</evidence>
<comment type="similarity">
    <text evidence="8 9">Belongs to the histone deacetylase family. HD Type 1 subfamily.</text>
</comment>
<sequence>MTDRYSEETFFKDVKTQEYTPFYTNNLTSYSPNVSYHYNPKVCQYHYGVRHPMKPFRLMLTDNLVIGYKLYEKMDLYLPEPASKEQLQDFHTDEYIKFLEQVTPDNASKFSEQLQKFNIGDDCPVFDGFYDYSALYAGSSLDATQKLIQGTSDIAINWSGGLHHAKKSMPSGFCYVNDIVLSILNLLRHHPRVLYIDIDLHHGDGVQEAFYTTDRVMTVSFHKYNGLFFPGTGNLDEVGIGKGKHFSLNVPLNDGIDDESYVRLFKAVMEPVITSFQPTAIVQQCGADSLGHDRLGTFNLNIKGHGECVKFIRSFGIPLLMLGGGGYTPRNVSRLWCHETSVMTDVTLDPKLPDVLPFRNYFNPDCSLYPNLGDLLDNKNSRKFLENVKAKVLEQLRNLKGAPSVQMNEIPPDFNKLTPEEERELDEFNEREEQLMREMKDSARNGELME</sequence>
<feature type="binding site" evidence="12">
    <location>
        <position position="199"/>
    </location>
    <ligand>
        <name>a divalent metal cation</name>
        <dbReference type="ChEBI" id="CHEBI:60240"/>
    </ligand>
</feature>
<dbReference type="InterPro" id="IPR037138">
    <property type="entry name" value="His_deacetylse_dom_sf"/>
</dbReference>
<dbReference type="PRINTS" id="PR01271">
    <property type="entry name" value="HISDACETLASE"/>
</dbReference>
<evidence type="ECO:0000313" key="15">
    <source>
        <dbReference type="EMBL" id="KAH3687373.1"/>
    </source>
</evidence>
<feature type="binding site" evidence="11">
    <location>
        <position position="122"/>
    </location>
    <ligand>
        <name>substrate</name>
    </ligand>
</feature>
<dbReference type="InterPro" id="IPR000286">
    <property type="entry name" value="HDACs"/>
</dbReference>
<dbReference type="GO" id="GO:0040029">
    <property type="term" value="P:epigenetic regulation of gene expression"/>
    <property type="evidence" value="ECO:0007669"/>
    <property type="project" value="TreeGrafter"/>
</dbReference>
<comment type="subcellular location">
    <subcellularLocation>
        <location evidence="1 9">Nucleus</location>
    </subcellularLocation>
</comment>
<feature type="domain" description="Histone deacetylase" evidence="14">
    <location>
        <begin position="51"/>
        <end position="342"/>
    </location>
</feature>
<dbReference type="Pfam" id="PF00850">
    <property type="entry name" value="Hist_deacetyl"/>
    <property type="match status" value="1"/>
</dbReference>
<evidence type="ECO:0000256" key="11">
    <source>
        <dbReference type="PIRSR" id="PIRSR037913-2"/>
    </source>
</evidence>
<dbReference type="GO" id="GO:0034967">
    <property type="term" value="C:Set3 complex"/>
    <property type="evidence" value="ECO:0007669"/>
    <property type="project" value="UniProtKB-ARBA"/>
</dbReference>
<feature type="binding site" evidence="12">
    <location>
        <position position="288"/>
    </location>
    <ligand>
        <name>a divalent metal cation</name>
        <dbReference type="ChEBI" id="CHEBI:60240"/>
    </ligand>
</feature>
<keyword evidence="6 9" id="KW-0804">Transcription</keyword>
<dbReference type="Gene3D" id="3.40.800.20">
    <property type="entry name" value="Histone deacetylase domain"/>
    <property type="match status" value="1"/>
</dbReference>
<keyword evidence="5 9" id="KW-0805">Transcription regulation</keyword>
<accession>A0A9P8QB90</accession>
<dbReference type="EC" id="3.5.1.98" evidence="2 9"/>
<evidence type="ECO:0000256" key="3">
    <source>
        <dbReference type="ARBA" id="ARBA00022801"/>
    </source>
</evidence>
<reference evidence="15" key="1">
    <citation type="journal article" date="2021" name="Open Biol.">
        <title>Shared evolutionary footprints suggest mitochondrial oxidative damage underlies multiple complex I losses in fungi.</title>
        <authorList>
            <person name="Schikora-Tamarit M.A."/>
            <person name="Marcet-Houben M."/>
            <person name="Nosek J."/>
            <person name="Gabaldon T."/>
        </authorList>
    </citation>
    <scope>NUCLEOTIDE SEQUENCE</scope>
    <source>
        <strain evidence="15">CBS2887</strain>
    </source>
</reference>
<dbReference type="SUPFAM" id="SSF52768">
    <property type="entry name" value="Arginase/deacetylase"/>
    <property type="match status" value="1"/>
</dbReference>
<dbReference type="InterPro" id="IPR003084">
    <property type="entry name" value="HDAC_I/II"/>
</dbReference>
<feature type="binding site" evidence="11">
    <location>
        <position position="327"/>
    </location>
    <ligand>
        <name>substrate</name>
    </ligand>
</feature>
<gene>
    <name evidence="15" type="ORF">WICPIJ_001650</name>
</gene>
<dbReference type="GO" id="GO:0070210">
    <property type="term" value="C:Rpd3L-Expanded complex"/>
    <property type="evidence" value="ECO:0007669"/>
    <property type="project" value="TreeGrafter"/>
</dbReference>